<proteinExistence type="inferred from homology"/>
<evidence type="ECO:0000256" key="4">
    <source>
        <dbReference type="RuleBase" id="RU000509"/>
    </source>
</evidence>
<keyword evidence="4 5" id="KW-0378">Hydrolase</keyword>
<dbReference type="Gene3D" id="3.20.20.80">
    <property type="entry name" value="Glycosidases"/>
    <property type="match status" value="1"/>
</dbReference>
<keyword evidence="7" id="KW-1185">Reference proteome</keyword>
<dbReference type="EC" id="3.2.1.2" evidence="4"/>
<dbReference type="Pfam" id="PF01373">
    <property type="entry name" value="Glyco_hydro_14"/>
    <property type="match status" value="1"/>
</dbReference>
<name>A0A251VA42_HELAN</name>
<keyword evidence="2 4" id="KW-0119">Carbohydrate metabolism</keyword>
<dbReference type="Gramene" id="mRNA:HanXRQr2_Chr03g0122171">
    <property type="protein sequence ID" value="mRNA:HanXRQr2_Chr03g0122171"/>
    <property type="gene ID" value="HanXRQr2_Chr03g0122171"/>
</dbReference>
<dbReference type="PRINTS" id="PR00750">
    <property type="entry name" value="BETAAMYLASE"/>
</dbReference>
<keyword evidence="3 4" id="KW-0624">Polysaccharide degradation</keyword>
<dbReference type="EMBL" id="CM007892">
    <property type="protein sequence ID" value="OTG31832.1"/>
    <property type="molecule type" value="Genomic_DNA"/>
</dbReference>
<reference evidence="5 7" key="1">
    <citation type="journal article" date="2017" name="Nature">
        <title>The sunflower genome provides insights into oil metabolism, flowering and Asterid evolution.</title>
        <authorList>
            <person name="Badouin H."/>
            <person name="Gouzy J."/>
            <person name="Grassa C.J."/>
            <person name="Murat F."/>
            <person name="Staton S.E."/>
            <person name="Cottret L."/>
            <person name="Lelandais-Briere C."/>
            <person name="Owens G.L."/>
            <person name="Carrere S."/>
            <person name="Mayjonade B."/>
            <person name="Legrand L."/>
            <person name="Gill N."/>
            <person name="Kane N.C."/>
            <person name="Bowers J.E."/>
            <person name="Hubner S."/>
            <person name="Bellec A."/>
            <person name="Berard A."/>
            <person name="Berges H."/>
            <person name="Blanchet N."/>
            <person name="Boniface M.C."/>
            <person name="Brunel D."/>
            <person name="Catrice O."/>
            <person name="Chaidir N."/>
            <person name="Claudel C."/>
            <person name="Donnadieu C."/>
            <person name="Faraut T."/>
            <person name="Fievet G."/>
            <person name="Helmstetter N."/>
            <person name="King M."/>
            <person name="Knapp S.J."/>
            <person name="Lai Z."/>
            <person name="Le Paslier M.C."/>
            <person name="Lippi Y."/>
            <person name="Lorenzon L."/>
            <person name="Mandel J.R."/>
            <person name="Marage G."/>
            <person name="Marchand G."/>
            <person name="Marquand E."/>
            <person name="Bret-Mestries E."/>
            <person name="Morien E."/>
            <person name="Nambeesan S."/>
            <person name="Nguyen T."/>
            <person name="Pegot-Espagnet P."/>
            <person name="Pouilly N."/>
            <person name="Raftis F."/>
            <person name="Sallet E."/>
            <person name="Schiex T."/>
            <person name="Thomas J."/>
            <person name="Vandecasteele C."/>
            <person name="Vares D."/>
            <person name="Vear F."/>
            <person name="Vautrin S."/>
            <person name="Crespi M."/>
            <person name="Mangin B."/>
            <person name="Burke J.M."/>
            <person name="Salse J."/>
            <person name="Munos S."/>
            <person name="Vincourt P."/>
            <person name="Rieseberg L.H."/>
            <person name="Langlade N.B."/>
        </authorList>
    </citation>
    <scope>NUCLEOTIDE SEQUENCE [LARGE SCALE GENOMIC DNA]</scope>
    <source>
        <strain evidence="7">cv. SF193</strain>
        <tissue evidence="5">Leaves</tissue>
    </source>
</reference>
<dbReference type="PANTHER" id="PTHR31352:SF3">
    <property type="entry name" value="INACTIVE BETA-AMYLASE 9"/>
    <property type="match status" value="1"/>
</dbReference>
<sequence length="543" mass="59711">MSLIRCSPTVFPSTRTGLCQFGSNNNNVPMMIICSSKLQSQVIRCSSVPVKVASCSQAAVSTKGSRNLSGSDHKDGVKLYVGLPLNSISECNAINHSRAIAAGLRALKLLGVEGVELPVWWGVAEKQAMGKYEWSGYLALVDMIQKSGLKLHVTICFHASKEEDIQLPKWVSEVGESKPDIFFADRSGKRYKHCLSFGVDNLPVFDGKTAIEVYQGFIESFKTSFAPFMGSTITGVTIGMGPDGELRYPSHHDQVNNNVDHGAGEFQCYDENMMQSLKENAENAGNPLWGLCGPHDAPTYNQQPIMNTFFKEGGSWETAYGDFFLSWYSTQLVSHADRMLSLAASSFNNTTVKVSGKLPLVPSWYRTRSHPAEVTAGLYNTVNRNGYEEIANVFCKNSCRMILPGMDLLDEQQPNESFSSPELLLADIKDACRNNDVKVCGQNLNVAGTIKNFEQIKKNLAGENGIELFLYQRMGGEFFSPENFPMFSAFVRSLNQLEVDSDDLGVNGEGALLVPGRNRKLQAVSNCELRSSSLKTCTFVCTS</sequence>
<protein>
    <recommendedName>
        <fullName evidence="4">Beta-amylase</fullName>
        <ecNumber evidence="4">3.2.1.2</ecNumber>
    </recommendedName>
</protein>
<dbReference type="OrthoDB" id="1660156at2759"/>
<comment type="similarity">
    <text evidence="1 4">Belongs to the glycosyl hydrolase 14 family.</text>
</comment>
<dbReference type="STRING" id="4232.A0A251VA42"/>
<accession>A0A251VA42</accession>
<reference evidence="5" key="3">
    <citation type="submission" date="2020-06" db="EMBL/GenBank/DDBJ databases">
        <title>Helianthus annuus Genome sequencing and assembly Release 2.</title>
        <authorList>
            <person name="Gouzy J."/>
            <person name="Langlade N."/>
            <person name="Munos S."/>
        </authorList>
    </citation>
    <scope>NUCLEOTIDE SEQUENCE</scope>
    <source>
        <tissue evidence="5">Leaves</tissue>
    </source>
</reference>
<dbReference type="GO" id="GO:0005983">
    <property type="term" value="P:starch catabolic process"/>
    <property type="evidence" value="ECO:0000318"/>
    <property type="project" value="GO_Central"/>
</dbReference>
<evidence type="ECO:0000256" key="1">
    <source>
        <dbReference type="ARBA" id="ARBA00005652"/>
    </source>
</evidence>
<gene>
    <name evidence="6" type="primary">BMY3</name>
    <name evidence="6" type="ORF">HannXRQ_Chr03g0080071</name>
    <name evidence="5" type="ORF">HanXRQr2_Chr03g0122171</name>
</gene>
<dbReference type="InterPro" id="IPR001554">
    <property type="entry name" value="Glyco_hydro_14"/>
</dbReference>
<evidence type="ECO:0000313" key="6">
    <source>
        <dbReference type="EMBL" id="OTG31832.1"/>
    </source>
</evidence>
<evidence type="ECO:0000256" key="2">
    <source>
        <dbReference type="ARBA" id="ARBA00023277"/>
    </source>
</evidence>
<dbReference type="AlphaFoldDB" id="A0A251VA42"/>
<dbReference type="GO" id="GO:0016161">
    <property type="term" value="F:beta-amylase activity"/>
    <property type="evidence" value="ECO:0000318"/>
    <property type="project" value="GO_Central"/>
</dbReference>
<dbReference type="SMR" id="A0A251VA42"/>
<dbReference type="EMBL" id="MNCJ02000318">
    <property type="protein sequence ID" value="KAF5815356.1"/>
    <property type="molecule type" value="Genomic_DNA"/>
</dbReference>
<reference evidence="6" key="2">
    <citation type="submission" date="2017-02" db="EMBL/GenBank/DDBJ databases">
        <title>Sunflower complete genome.</title>
        <authorList>
            <person name="Langlade N."/>
            <person name="Munos S."/>
        </authorList>
    </citation>
    <scope>NUCLEOTIDE SEQUENCE [LARGE SCALE GENOMIC DNA]</scope>
    <source>
        <tissue evidence="6">Leaves</tissue>
    </source>
</reference>
<dbReference type="InParanoid" id="A0A251VA42"/>
<dbReference type="FunCoup" id="A0A251VA42">
    <property type="interactions" value="168"/>
</dbReference>
<evidence type="ECO:0000313" key="7">
    <source>
        <dbReference type="Proteomes" id="UP000215914"/>
    </source>
</evidence>
<keyword evidence="4 5" id="KW-0326">Glycosidase</keyword>
<evidence type="ECO:0000313" key="5">
    <source>
        <dbReference type="EMBL" id="KAF5815356.1"/>
    </source>
</evidence>
<dbReference type="OMA" id="DCNAVNH"/>
<evidence type="ECO:0000256" key="3">
    <source>
        <dbReference type="ARBA" id="ARBA00023326"/>
    </source>
</evidence>
<dbReference type="PANTHER" id="PTHR31352">
    <property type="entry name" value="BETA-AMYLASE 1, CHLOROPLASTIC"/>
    <property type="match status" value="1"/>
</dbReference>
<organism evidence="6 7">
    <name type="scientific">Helianthus annuus</name>
    <name type="common">Common sunflower</name>
    <dbReference type="NCBI Taxonomy" id="4232"/>
    <lineage>
        <taxon>Eukaryota</taxon>
        <taxon>Viridiplantae</taxon>
        <taxon>Streptophyta</taxon>
        <taxon>Embryophyta</taxon>
        <taxon>Tracheophyta</taxon>
        <taxon>Spermatophyta</taxon>
        <taxon>Magnoliopsida</taxon>
        <taxon>eudicotyledons</taxon>
        <taxon>Gunneridae</taxon>
        <taxon>Pentapetalae</taxon>
        <taxon>asterids</taxon>
        <taxon>campanulids</taxon>
        <taxon>Asterales</taxon>
        <taxon>Asteraceae</taxon>
        <taxon>Asteroideae</taxon>
        <taxon>Heliantheae alliance</taxon>
        <taxon>Heliantheae</taxon>
        <taxon>Helianthus</taxon>
    </lineage>
</organism>
<dbReference type="InterPro" id="IPR017853">
    <property type="entry name" value="GH"/>
</dbReference>
<dbReference type="SUPFAM" id="SSF51445">
    <property type="entry name" value="(Trans)glycosidases"/>
    <property type="match status" value="1"/>
</dbReference>
<comment type="catalytic activity">
    <reaction evidence="4">
        <text>Hydrolysis of (1-&gt;4)-alpha-D-glucosidic linkages in polysaccharides so as to remove successive maltose units from the non-reducing ends of the chains.</text>
        <dbReference type="EC" id="3.2.1.2"/>
    </reaction>
</comment>
<dbReference type="Proteomes" id="UP000215914">
    <property type="component" value="Chromosome 3"/>
</dbReference>